<dbReference type="AlphaFoldDB" id="L8B997"/>
<protein>
    <submittedName>
        <fullName evidence="1">Uncharacterized protein</fullName>
    </submittedName>
</protein>
<reference evidence="1" key="1">
    <citation type="journal article" date="2014" name="PLoS ONE">
        <title>Mitochondrial Genome of Phlebia radiata Is the Second Largest (156 kbp) among Fungi and Features Signs of Genome Flexibility and Recent Recombination Events.</title>
        <authorList>
            <person name="Salavirta H."/>
            <person name="Oksanen I."/>
            <person name="Kuuskeri J."/>
            <person name="Makela M."/>
            <person name="Laine P."/>
            <person name="Paulin L."/>
            <person name="Lundell T."/>
        </authorList>
    </citation>
    <scope>NUCLEOTIDE SEQUENCE</scope>
    <source>
        <strain evidence="1">79</strain>
    </source>
</reference>
<dbReference type="RefSeq" id="YP_007374966.1">
    <property type="nucleotide sequence ID" value="NC_020148.1"/>
</dbReference>
<organism evidence="1">
    <name type="scientific">Phlebia radiata</name>
    <name type="common">White-rot fungus</name>
    <dbReference type="NCBI Taxonomy" id="5308"/>
    <lineage>
        <taxon>Eukaryota</taxon>
        <taxon>Fungi</taxon>
        <taxon>Dikarya</taxon>
        <taxon>Basidiomycota</taxon>
        <taxon>Agaricomycotina</taxon>
        <taxon>Agaricomycetes</taxon>
        <taxon>Polyporales</taxon>
        <taxon>Meruliaceae</taxon>
        <taxon>Phlebia</taxon>
    </lineage>
</organism>
<dbReference type="GeneID" id="14469569"/>
<sequence>MAQNHKLILYIKLVSPLSPPLNGPLCACSLSQEESTASKQINWLRPLGYRQGPVRLLA</sequence>
<dbReference type="EMBL" id="HE613568">
    <property type="protein sequence ID" value="CCE89245.1"/>
    <property type="molecule type" value="Genomic_DNA"/>
</dbReference>
<evidence type="ECO:0000313" key="1">
    <source>
        <dbReference type="EMBL" id="CCE89245.1"/>
    </source>
</evidence>
<accession>L8B997</accession>
<proteinExistence type="predicted"/>
<gene>
    <name evidence="1" type="ORF">PRA_mt0182</name>
</gene>
<keyword evidence="1" id="KW-0496">Mitochondrion</keyword>
<name>L8B997_PHLRA</name>
<geneLocation type="mitochondrion" evidence="1"/>